<reference evidence="1 2" key="1">
    <citation type="journal article" date="2020" name="Viruses">
        <title>Diversity and Host Interactions Among Virulent and Temperate Baltic Sea Flavobacterium Phages.</title>
        <authorList>
            <person name="Nilsson E."/>
            <person name="Bayfield O.W."/>
            <person name="Lundin D."/>
            <person name="Antson A.A."/>
            <person name="Holmfeldt K."/>
        </authorList>
    </citation>
    <scope>NUCLEOTIDE SEQUENCE [LARGE SCALE GENOMIC DNA]</scope>
</reference>
<name>A0A6B9LCH7_9CAUD</name>
<sequence>MKLFITNKSVFENTIDGTIENNEKILNSHLIHKKAFTDLFIEVTSKNSIPILITIDINDAERYAFFKFISYKNDVYFYEFQPE</sequence>
<evidence type="ECO:0000313" key="2">
    <source>
        <dbReference type="Proteomes" id="UP000465000"/>
    </source>
</evidence>
<dbReference type="EMBL" id="MN812222">
    <property type="protein sequence ID" value="QHB39777.1"/>
    <property type="molecule type" value="Genomic_DNA"/>
</dbReference>
<protein>
    <submittedName>
        <fullName evidence="1">Uncharacterized protein</fullName>
    </submittedName>
</protein>
<organism evidence="1 2">
    <name type="scientific">Flavobacterium phage vB_FspS_mumin6-3</name>
    <dbReference type="NCBI Taxonomy" id="2686261"/>
    <lineage>
        <taxon>Viruses</taxon>
        <taxon>Duplodnaviria</taxon>
        <taxon>Heunggongvirae</taxon>
        <taxon>Uroviricota</taxon>
        <taxon>Caudoviricetes</taxon>
        <taxon>Muminvirus</taxon>
        <taxon>Muminvirus mumin</taxon>
    </lineage>
</organism>
<proteinExistence type="predicted"/>
<accession>A0A6B9LCH7</accession>
<evidence type="ECO:0000313" key="1">
    <source>
        <dbReference type="EMBL" id="QHB39777.1"/>
    </source>
</evidence>
<dbReference type="Proteomes" id="UP000465000">
    <property type="component" value="Segment"/>
</dbReference>
<gene>
    <name evidence="1" type="ORF">mumin63_gp036</name>
</gene>